<protein>
    <submittedName>
        <fullName evidence="2">Uncharacterized protein</fullName>
    </submittedName>
</protein>
<evidence type="ECO:0000313" key="3">
    <source>
        <dbReference type="Proteomes" id="UP000618754"/>
    </source>
</evidence>
<keyword evidence="1" id="KW-0812">Transmembrane</keyword>
<dbReference type="RefSeq" id="WP_191175747.1">
    <property type="nucleotide sequence ID" value="NZ_JACWMW010000002.1"/>
</dbReference>
<evidence type="ECO:0000256" key="1">
    <source>
        <dbReference type="SAM" id="Phobius"/>
    </source>
</evidence>
<name>A0ABR7X5P2_9SPHI</name>
<reference evidence="2 3" key="1">
    <citation type="submission" date="2020-09" db="EMBL/GenBank/DDBJ databases">
        <title>Novel species of Mucilaginibacter isolated from a glacier on the Tibetan Plateau.</title>
        <authorList>
            <person name="Liu Q."/>
            <person name="Xin Y.-H."/>
        </authorList>
    </citation>
    <scope>NUCLEOTIDE SEQUENCE [LARGE SCALE GENOMIC DNA]</scope>
    <source>
        <strain evidence="2 3">CGMCC 1.13878</strain>
    </source>
</reference>
<organism evidence="2 3">
    <name type="scientific">Mucilaginibacter rigui</name>
    <dbReference type="NCBI Taxonomy" id="534635"/>
    <lineage>
        <taxon>Bacteria</taxon>
        <taxon>Pseudomonadati</taxon>
        <taxon>Bacteroidota</taxon>
        <taxon>Sphingobacteriia</taxon>
        <taxon>Sphingobacteriales</taxon>
        <taxon>Sphingobacteriaceae</taxon>
        <taxon>Mucilaginibacter</taxon>
    </lineage>
</organism>
<keyword evidence="1" id="KW-1133">Transmembrane helix</keyword>
<feature type="transmembrane region" description="Helical" evidence="1">
    <location>
        <begin position="111"/>
        <end position="133"/>
    </location>
</feature>
<keyword evidence="1" id="KW-0472">Membrane</keyword>
<keyword evidence="3" id="KW-1185">Reference proteome</keyword>
<sequence>MPEKILSTLAFCGSSLARDFFHWFGDRLHELANVPFHHTILVLFSTVLAGFISITVPVALRIVSRHTDEYKDKEISDSFLNEPSYAFQVYAVTILVVFALLVFGLKVDNGWLVYLILLFYPVVCRFCGFSTCFRQICDQH</sequence>
<evidence type="ECO:0000313" key="2">
    <source>
        <dbReference type="EMBL" id="MBD1385896.1"/>
    </source>
</evidence>
<feature type="transmembrane region" description="Helical" evidence="1">
    <location>
        <begin position="85"/>
        <end position="105"/>
    </location>
</feature>
<feature type="transmembrane region" description="Helical" evidence="1">
    <location>
        <begin position="41"/>
        <end position="64"/>
    </location>
</feature>
<dbReference type="Proteomes" id="UP000618754">
    <property type="component" value="Unassembled WGS sequence"/>
</dbReference>
<comment type="caution">
    <text evidence="2">The sequence shown here is derived from an EMBL/GenBank/DDBJ whole genome shotgun (WGS) entry which is preliminary data.</text>
</comment>
<accession>A0ABR7X5P2</accession>
<gene>
    <name evidence="2" type="ORF">IDJ75_11445</name>
</gene>
<proteinExistence type="predicted"/>
<dbReference type="EMBL" id="JACWMW010000002">
    <property type="protein sequence ID" value="MBD1385896.1"/>
    <property type="molecule type" value="Genomic_DNA"/>
</dbReference>